<accession>A0ABX1S592</accession>
<protein>
    <submittedName>
        <fullName evidence="2">Six-hairpin glycosidase-like protein</fullName>
    </submittedName>
</protein>
<sequence>MNNKRITLLLLFFLVQFSLFPQDNTNNARGKHWHISGDTAITFNIDNKDNLPYTDDIEMAGKRVAGIVKYSIDDKGKLSLNRTVFFPQLHEFKASEDTWFHDYRAYLKGEYTDALLPKLYIKDEQFVPGTVKTVSINGILNFEHDPSKNGLMLTRSLFPSMDERLFREMWTIKNTTDSIMKIQVGNTALEFNDYGAKGKYSRLIKTNAPESMVLKPGEATSFSLDIMAKTPEEKFPEESVEITLSKRKAFLSLMSGSLQLDTPNPILNTLFEFSKTRASESIFESELGLIHSPGGGRYYVGIWANDQAEYINPFFPYLGYALGNESAMNTFRAFAKETNAEYKKIRYSFEIEGLVKPFLKDRGDAAMIAYGAAHYAMAFGDIPTANELWPLIEWCLEYCNRQLNEEGVVMSESDEMEGRIETGNANLSTSSLYYGALNHAGDLAKSLNKPKALQNKYKEQASKLSLAIENYFGAHVEGLDTYKYYKEHKYLRHWICLPLVVGLNKRKDATVTALFDRLWTDNGVHVEKNSDDEAITKIFWDRGTLYALRGTFASGETKKSLEKLEQFSEKRLLGNRVPYVVEAFPEGNMAHLSAESALYCRVFTEGVFGITPTGLSSFICTPRLPENWDHMYLNNIKAFGEDFSIKVNRAGRQIKVKVVKSNGNVVLNKKIAKGNSINVTFIKN</sequence>
<evidence type="ECO:0000313" key="3">
    <source>
        <dbReference type="Proteomes" id="UP000746690"/>
    </source>
</evidence>
<dbReference type="InterPro" id="IPR008928">
    <property type="entry name" value="6-hairpin_glycosidase_sf"/>
</dbReference>
<dbReference type="PANTHER" id="PTHR34987:SF6">
    <property type="entry name" value="ALPHA-L-RHAMNOSIDASE SIX-HAIRPIN GLYCOSIDASE DOMAIN-CONTAINING PROTEIN"/>
    <property type="match status" value="1"/>
</dbReference>
<organism evidence="2 3">
    <name type="scientific">Flavivirga algicola</name>
    <dbReference type="NCBI Taxonomy" id="2729136"/>
    <lineage>
        <taxon>Bacteria</taxon>
        <taxon>Pseudomonadati</taxon>
        <taxon>Bacteroidota</taxon>
        <taxon>Flavobacteriia</taxon>
        <taxon>Flavobacteriales</taxon>
        <taxon>Flavobacteriaceae</taxon>
        <taxon>Flavivirga</taxon>
    </lineage>
</organism>
<gene>
    <name evidence="2" type="ORF">HHX25_19545</name>
</gene>
<dbReference type="PANTHER" id="PTHR34987">
    <property type="entry name" value="C, PUTATIVE (AFU_ORTHOLOGUE AFUA_3G02880)-RELATED"/>
    <property type="match status" value="1"/>
</dbReference>
<dbReference type="RefSeq" id="WP_169676939.1">
    <property type="nucleotide sequence ID" value="NZ_JABBHF010000015.1"/>
</dbReference>
<proteinExistence type="predicted"/>
<dbReference type="Proteomes" id="UP000746690">
    <property type="component" value="Unassembled WGS sequence"/>
</dbReference>
<comment type="caution">
    <text evidence="2">The sequence shown here is derived from an EMBL/GenBank/DDBJ whole genome shotgun (WGS) entry which is preliminary data.</text>
</comment>
<evidence type="ECO:0000256" key="1">
    <source>
        <dbReference type="SAM" id="SignalP"/>
    </source>
</evidence>
<dbReference type="InterPro" id="IPR012341">
    <property type="entry name" value="6hp_glycosidase-like_sf"/>
</dbReference>
<dbReference type="EMBL" id="JABBHF010000015">
    <property type="protein sequence ID" value="NMH89710.1"/>
    <property type="molecule type" value="Genomic_DNA"/>
</dbReference>
<evidence type="ECO:0000313" key="2">
    <source>
        <dbReference type="EMBL" id="NMH89710.1"/>
    </source>
</evidence>
<dbReference type="Gene3D" id="1.50.10.10">
    <property type="match status" value="1"/>
</dbReference>
<keyword evidence="3" id="KW-1185">Reference proteome</keyword>
<name>A0ABX1S592_9FLAO</name>
<feature type="signal peptide" evidence="1">
    <location>
        <begin position="1"/>
        <end position="21"/>
    </location>
</feature>
<feature type="chain" id="PRO_5045067485" evidence="1">
    <location>
        <begin position="22"/>
        <end position="684"/>
    </location>
</feature>
<dbReference type="SUPFAM" id="SSF48208">
    <property type="entry name" value="Six-hairpin glycosidases"/>
    <property type="match status" value="1"/>
</dbReference>
<reference evidence="2 3" key="1">
    <citation type="submission" date="2020-04" db="EMBL/GenBank/DDBJ databases">
        <title>A Flavivirga sp. nov.</title>
        <authorList>
            <person name="Sun X."/>
        </authorList>
    </citation>
    <scope>NUCLEOTIDE SEQUENCE [LARGE SCALE GENOMIC DNA]</scope>
    <source>
        <strain evidence="2 3">Y03</strain>
    </source>
</reference>
<keyword evidence="1" id="KW-0732">Signal</keyword>